<dbReference type="GO" id="GO:0003723">
    <property type="term" value="F:RNA binding"/>
    <property type="evidence" value="ECO:0007669"/>
    <property type="project" value="InterPro"/>
</dbReference>
<dbReference type="NCBIfam" id="TIGR00756">
    <property type="entry name" value="PPR"/>
    <property type="match status" value="2"/>
</dbReference>
<keyword evidence="4" id="KW-1185">Reference proteome</keyword>
<dbReference type="PANTHER" id="PTHR47926">
    <property type="entry name" value="PENTATRICOPEPTIDE REPEAT-CONTAINING PROTEIN"/>
    <property type="match status" value="1"/>
</dbReference>
<dbReference type="Pfam" id="PF13041">
    <property type="entry name" value="PPR_2"/>
    <property type="match status" value="1"/>
</dbReference>
<evidence type="ECO:0000256" key="1">
    <source>
        <dbReference type="ARBA" id="ARBA00022737"/>
    </source>
</evidence>
<dbReference type="EMBL" id="QZWG01000014">
    <property type="protein sequence ID" value="RZB69761.1"/>
    <property type="molecule type" value="Genomic_DNA"/>
</dbReference>
<protein>
    <submittedName>
        <fullName evidence="3">Pentatricopeptide repeat-containing protein</fullName>
    </submittedName>
</protein>
<feature type="repeat" description="PPR" evidence="2">
    <location>
        <begin position="120"/>
        <end position="154"/>
    </location>
</feature>
<organism evidence="3 4">
    <name type="scientific">Glycine soja</name>
    <name type="common">Wild soybean</name>
    <dbReference type="NCBI Taxonomy" id="3848"/>
    <lineage>
        <taxon>Eukaryota</taxon>
        <taxon>Viridiplantae</taxon>
        <taxon>Streptophyta</taxon>
        <taxon>Embryophyta</taxon>
        <taxon>Tracheophyta</taxon>
        <taxon>Spermatophyta</taxon>
        <taxon>Magnoliopsida</taxon>
        <taxon>eudicotyledons</taxon>
        <taxon>Gunneridae</taxon>
        <taxon>Pentapetalae</taxon>
        <taxon>rosids</taxon>
        <taxon>fabids</taxon>
        <taxon>Fabales</taxon>
        <taxon>Fabaceae</taxon>
        <taxon>Papilionoideae</taxon>
        <taxon>50 kb inversion clade</taxon>
        <taxon>NPAAA clade</taxon>
        <taxon>indigoferoid/millettioid clade</taxon>
        <taxon>Phaseoleae</taxon>
        <taxon>Glycine</taxon>
        <taxon>Glycine subgen. Soja</taxon>
    </lineage>
</organism>
<proteinExistence type="predicted"/>
<gene>
    <name evidence="3" type="ORF">D0Y65_039195</name>
</gene>
<accession>A0A445H949</accession>
<evidence type="ECO:0000313" key="3">
    <source>
        <dbReference type="EMBL" id="RZB69761.1"/>
    </source>
</evidence>
<dbReference type="PROSITE" id="PS51375">
    <property type="entry name" value="PPR"/>
    <property type="match status" value="2"/>
</dbReference>
<dbReference type="Proteomes" id="UP000289340">
    <property type="component" value="Chromosome 14"/>
</dbReference>
<reference evidence="3 4" key="1">
    <citation type="submission" date="2018-09" db="EMBL/GenBank/DDBJ databases">
        <title>A high-quality reference genome of wild soybean provides a powerful tool to mine soybean genomes.</title>
        <authorList>
            <person name="Xie M."/>
            <person name="Chung C.Y.L."/>
            <person name="Li M.-W."/>
            <person name="Wong F.-L."/>
            <person name="Chan T.-F."/>
            <person name="Lam H.-M."/>
        </authorList>
    </citation>
    <scope>NUCLEOTIDE SEQUENCE [LARGE SCALE GENOMIC DNA]</scope>
    <source>
        <strain evidence="4">cv. W05</strain>
        <tissue evidence="3">Hypocotyl of etiolated seedlings</tissue>
    </source>
</reference>
<evidence type="ECO:0000313" key="4">
    <source>
        <dbReference type="Proteomes" id="UP000289340"/>
    </source>
</evidence>
<dbReference type="AlphaFoldDB" id="A0A445H949"/>
<evidence type="ECO:0000256" key="2">
    <source>
        <dbReference type="PROSITE-ProRule" id="PRU00708"/>
    </source>
</evidence>
<keyword evidence="1" id="KW-0677">Repeat</keyword>
<dbReference type="InterPro" id="IPR011990">
    <property type="entry name" value="TPR-like_helical_dom_sf"/>
</dbReference>
<dbReference type="Gene3D" id="1.25.40.10">
    <property type="entry name" value="Tetratricopeptide repeat domain"/>
    <property type="match status" value="2"/>
</dbReference>
<sequence>MRNSETARMYFDKMPERSVVSWNAMLSGYSLSGAAQETLRLFNDMLSSGNEPDQTTWVTVLSSCSSLGEPCLAKSIVRKLDKLNFRSNYFFKTALLNMHTKCGNLEVAQKIFEQLGVYKNSVTWNAMISAYARVVDLSLARDLFNKIPERNTVSWNSMIAGYA</sequence>
<comment type="caution">
    <text evidence="3">The sequence shown here is derived from an EMBL/GenBank/DDBJ whole genome shotgun (WGS) entry which is preliminary data.</text>
</comment>
<dbReference type="InterPro" id="IPR046960">
    <property type="entry name" value="PPR_At4g14850-like_plant"/>
</dbReference>
<dbReference type="GO" id="GO:0009451">
    <property type="term" value="P:RNA modification"/>
    <property type="evidence" value="ECO:0007669"/>
    <property type="project" value="InterPro"/>
</dbReference>
<name>A0A445H949_GLYSO</name>
<dbReference type="Pfam" id="PF01535">
    <property type="entry name" value="PPR"/>
    <property type="match status" value="3"/>
</dbReference>
<dbReference type="InterPro" id="IPR002885">
    <property type="entry name" value="PPR_rpt"/>
</dbReference>
<feature type="repeat" description="PPR" evidence="2">
    <location>
        <begin position="18"/>
        <end position="52"/>
    </location>
</feature>